<dbReference type="RefSeq" id="XP_028479744.1">
    <property type="nucleotide sequence ID" value="XM_028615887.1"/>
</dbReference>
<evidence type="ECO:0000313" key="1">
    <source>
        <dbReference type="EMBL" id="RSH87536.1"/>
    </source>
</evidence>
<dbReference type="EMBL" id="RSCE01000001">
    <property type="protein sequence ID" value="RSH87536.1"/>
    <property type="molecule type" value="Genomic_DNA"/>
</dbReference>
<dbReference type="AlphaFoldDB" id="A0A427Y8T9"/>
<evidence type="ECO:0000313" key="2">
    <source>
        <dbReference type="Proteomes" id="UP000279236"/>
    </source>
</evidence>
<accession>A0A427Y8T9</accession>
<proteinExistence type="predicted"/>
<reference evidence="1 2" key="1">
    <citation type="submission" date="2018-11" db="EMBL/GenBank/DDBJ databases">
        <title>Genome sequence of Apiotrichum porosum DSM 27194.</title>
        <authorList>
            <person name="Aliyu H."/>
            <person name="Gorte O."/>
            <person name="Ochsenreither K."/>
        </authorList>
    </citation>
    <scope>NUCLEOTIDE SEQUENCE [LARGE SCALE GENOMIC DNA]</scope>
    <source>
        <strain evidence="1 2">DSM 27194</strain>
    </source>
</reference>
<dbReference type="GeneID" id="39584588"/>
<sequence>MSPWAYCRGNEVGRNIGEPCADCDHVCWYCGAQLPSRTKMTNKSTPQPHQAPANTFLSLARPSEAEDGVVWGAGDMGPLVA</sequence>
<name>A0A427Y8T9_9TREE</name>
<comment type="caution">
    <text evidence="1">The sequence shown here is derived from an EMBL/GenBank/DDBJ whole genome shotgun (WGS) entry which is preliminary data.</text>
</comment>
<organism evidence="1 2">
    <name type="scientific">Apiotrichum porosum</name>
    <dbReference type="NCBI Taxonomy" id="105984"/>
    <lineage>
        <taxon>Eukaryota</taxon>
        <taxon>Fungi</taxon>
        <taxon>Dikarya</taxon>
        <taxon>Basidiomycota</taxon>
        <taxon>Agaricomycotina</taxon>
        <taxon>Tremellomycetes</taxon>
        <taxon>Trichosporonales</taxon>
        <taxon>Trichosporonaceae</taxon>
        <taxon>Apiotrichum</taxon>
    </lineage>
</organism>
<dbReference type="Proteomes" id="UP000279236">
    <property type="component" value="Unassembled WGS sequence"/>
</dbReference>
<protein>
    <submittedName>
        <fullName evidence="1">Uncharacterized protein</fullName>
    </submittedName>
</protein>
<gene>
    <name evidence="1" type="ORF">EHS24_000045</name>
</gene>
<keyword evidence="2" id="KW-1185">Reference proteome</keyword>